<dbReference type="Gene3D" id="1.10.10.10">
    <property type="entry name" value="Winged helix-like DNA-binding domain superfamily/Winged helix DNA-binding domain"/>
    <property type="match status" value="1"/>
</dbReference>
<dbReference type="GO" id="GO:0006355">
    <property type="term" value="P:regulation of DNA-templated transcription"/>
    <property type="evidence" value="ECO:0007669"/>
    <property type="project" value="InterPro"/>
</dbReference>
<dbReference type="KEGG" id="xya:ET471_00935"/>
<accession>A0A4P6FDW9</accession>
<dbReference type="EMBL" id="CP035493">
    <property type="protein sequence ID" value="QAY68788.1"/>
    <property type="molecule type" value="Genomic_DNA"/>
</dbReference>
<protein>
    <recommendedName>
        <fullName evidence="1">HTH luxR-type domain-containing protein</fullName>
    </recommendedName>
</protein>
<sequence length="251" mass="26466">MERIAGIVVPSSVGPADTVSATSDRTFADVGYSPSAGDLRLSGADEIRTCLREISATASERVDSLIPTVPSTEALTSSLASDLRMVERGVRLRSLFPDHAKEATRITDYAEHVGRYGVEVRHGAVGQVRMVLFDSSVAVISAVTSGSSATPAALVTRTSGVISAMSSYFALLWARSGTISTDAAIRPGAAREASILAAVIAGKTDRAIAREHGVDERTVQRTLSTLRQRYGVNSRYQLVAEAVARGRATAT</sequence>
<dbReference type="RefSeq" id="WP_129186190.1">
    <property type="nucleotide sequence ID" value="NZ_CP035493.1"/>
</dbReference>
<dbReference type="PANTHER" id="PTHR34293:SF1">
    <property type="entry name" value="HTH-TYPE TRANSCRIPTIONAL REGULATOR TRMBL2"/>
    <property type="match status" value="1"/>
</dbReference>
<feature type="domain" description="HTH luxR-type" evidence="1">
    <location>
        <begin position="181"/>
        <end position="246"/>
    </location>
</feature>
<dbReference type="InterPro" id="IPR016032">
    <property type="entry name" value="Sig_transdc_resp-reg_C-effctor"/>
</dbReference>
<dbReference type="Pfam" id="PF00196">
    <property type="entry name" value="GerE"/>
    <property type="match status" value="1"/>
</dbReference>
<dbReference type="SUPFAM" id="SSF46894">
    <property type="entry name" value="C-terminal effector domain of the bipartite response regulators"/>
    <property type="match status" value="1"/>
</dbReference>
<keyword evidence="3" id="KW-1185">Reference proteome</keyword>
<dbReference type="SMART" id="SM00421">
    <property type="entry name" value="HTH_LUXR"/>
    <property type="match status" value="1"/>
</dbReference>
<dbReference type="InterPro" id="IPR000792">
    <property type="entry name" value="Tscrpt_reg_LuxR_C"/>
</dbReference>
<dbReference type="InterPro" id="IPR051797">
    <property type="entry name" value="TrmB-like"/>
</dbReference>
<evidence type="ECO:0000313" key="3">
    <source>
        <dbReference type="Proteomes" id="UP000292118"/>
    </source>
</evidence>
<dbReference type="InterPro" id="IPR036388">
    <property type="entry name" value="WH-like_DNA-bd_sf"/>
</dbReference>
<evidence type="ECO:0000313" key="2">
    <source>
        <dbReference type="EMBL" id="QAY68788.1"/>
    </source>
</evidence>
<gene>
    <name evidence="2" type="ORF">ET471_00935</name>
</gene>
<evidence type="ECO:0000259" key="1">
    <source>
        <dbReference type="PROSITE" id="PS50043"/>
    </source>
</evidence>
<dbReference type="PROSITE" id="PS50043">
    <property type="entry name" value="HTH_LUXR_2"/>
    <property type="match status" value="1"/>
</dbReference>
<proteinExistence type="predicted"/>
<dbReference type="AlphaFoldDB" id="A0A4P6FDW9"/>
<dbReference type="Proteomes" id="UP000292118">
    <property type="component" value="Chromosome"/>
</dbReference>
<dbReference type="OrthoDB" id="4266042at2"/>
<dbReference type="GO" id="GO:0003677">
    <property type="term" value="F:DNA binding"/>
    <property type="evidence" value="ECO:0007669"/>
    <property type="project" value="InterPro"/>
</dbReference>
<organism evidence="2 3">
    <name type="scientific">Xylanimonas protaetiae</name>
    <dbReference type="NCBI Taxonomy" id="2509457"/>
    <lineage>
        <taxon>Bacteria</taxon>
        <taxon>Bacillati</taxon>
        <taxon>Actinomycetota</taxon>
        <taxon>Actinomycetes</taxon>
        <taxon>Micrococcales</taxon>
        <taxon>Promicromonosporaceae</taxon>
        <taxon>Xylanimonas</taxon>
    </lineage>
</organism>
<name>A0A4P6FDW9_9MICO</name>
<dbReference type="PANTHER" id="PTHR34293">
    <property type="entry name" value="HTH-TYPE TRANSCRIPTIONAL REGULATOR TRMBL2"/>
    <property type="match status" value="1"/>
</dbReference>
<reference evidence="2 3" key="1">
    <citation type="submission" date="2019-01" db="EMBL/GenBank/DDBJ databases">
        <title>Genome sequencing of strain FW10M-9.</title>
        <authorList>
            <person name="Heo J."/>
            <person name="Kim S.-J."/>
            <person name="Kim J.-S."/>
            <person name="Hong S.-B."/>
            <person name="Kwon S.-W."/>
        </authorList>
    </citation>
    <scope>NUCLEOTIDE SEQUENCE [LARGE SCALE GENOMIC DNA]</scope>
    <source>
        <strain evidence="2 3">FW10M-9</strain>
    </source>
</reference>